<dbReference type="Proteomes" id="UP000270673">
    <property type="component" value="Chromosome"/>
</dbReference>
<keyword evidence="4" id="KW-1185">Reference proteome</keyword>
<evidence type="ECO:0000313" key="3">
    <source>
        <dbReference type="EMBL" id="AZS30659.1"/>
    </source>
</evidence>
<evidence type="ECO:0000256" key="1">
    <source>
        <dbReference type="SAM" id="Coils"/>
    </source>
</evidence>
<feature type="signal peptide" evidence="2">
    <location>
        <begin position="1"/>
        <end position="26"/>
    </location>
</feature>
<organism evidence="3 4">
    <name type="scientific">Butyricimonas faecalis</name>
    <dbReference type="NCBI Taxonomy" id="2093856"/>
    <lineage>
        <taxon>Bacteria</taxon>
        <taxon>Pseudomonadati</taxon>
        <taxon>Bacteroidota</taxon>
        <taxon>Bacteroidia</taxon>
        <taxon>Bacteroidales</taxon>
        <taxon>Odoribacteraceae</taxon>
        <taxon>Butyricimonas</taxon>
    </lineage>
</organism>
<dbReference type="AlphaFoldDB" id="A0A3Q9ITP2"/>
<feature type="coiled-coil region" evidence="1">
    <location>
        <begin position="28"/>
        <end position="55"/>
    </location>
</feature>
<evidence type="ECO:0008006" key="5">
    <source>
        <dbReference type="Google" id="ProtNLM"/>
    </source>
</evidence>
<keyword evidence="2" id="KW-0732">Signal</keyword>
<accession>A0A3Q9ITP2</accession>
<name>A0A3Q9ITP2_9BACT</name>
<dbReference type="RefSeq" id="WP_106481314.1">
    <property type="nucleotide sequence ID" value="NZ_CP032819.1"/>
</dbReference>
<dbReference type="PROSITE" id="PS51257">
    <property type="entry name" value="PROKAR_LIPOPROTEIN"/>
    <property type="match status" value="1"/>
</dbReference>
<feature type="chain" id="PRO_5018776269" description="DUF4988 domain-containing protein" evidence="2">
    <location>
        <begin position="27"/>
        <end position="1024"/>
    </location>
</feature>
<gene>
    <name evidence="3" type="ORF">D8S85_14635</name>
</gene>
<evidence type="ECO:0000313" key="4">
    <source>
        <dbReference type="Proteomes" id="UP000270673"/>
    </source>
</evidence>
<dbReference type="EMBL" id="CP032819">
    <property type="protein sequence ID" value="AZS30659.1"/>
    <property type="molecule type" value="Genomic_DNA"/>
</dbReference>
<reference evidence="3 4" key="1">
    <citation type="submission" date="2018-10" db="EMBL/GenBank/DDBJ databases">
        <title>Butyricimonas faecalis sp. nov., isolated from human faeces and emended description of the genus Butyricimonas.</title>
        <authorList>
            <person name="Le Roy T."/>
            <person name="Van der Smissen P."/>
            <person name="Paquot A."/>
            <person name="Delzenne N."/>
            <person name="Muccioli G."/>
            <person name="Collet J.-F."/>
            <person name="Cani P.D."/>
        </authorList>
    </citation>
    <scope>NUCLEOTIDE SEQUENCE [LARGE SCALE GENOMIC DNA]</scope>
    <source>
        <strain evidence="3 4">H184</strain>
    </source>
</reference>
<proteinExistence type="predicted"/>
<evidence type="ECO:0000256" key="2">
    <source>
        <dbReference type="SAM" id="SignalP"/>
    </source>
</evidence>
<protein>
    <recommendedName>
        <fullName evidence="5">DUF4988 domain-containing protein</fullName>
    </recommendedName>
</protein>
<sequence>MNKKRNFAKMALLGVLLCGLASPTFVGCKDYDDDIENLETKVEEIANSLKDLQAKVGDGIVKSVTYDEATGRLTVVSTSGTVTYSTHQTIPTYSVELRNNELFVNNESKGKVSIDVPKVEVIDGKLYIDEIAQDLNIGTSTKVEVKDDGILYIDDEPTNLIVRPEVKVEGGKLWIGTQSYDLGLPNDAIAFVKNDKGVITGVTITLGDESASFKVQEATYVTSLTYIPTNYDPVVDNVAFLPVVVTDGDSEEARVYEYNLANKKLWSNMAYGWVKMQYHVNPDGVPFENFEVVGLKRQDVTVLSRAVTPTLDEVTEKDYVQGILTIRANAQDFAIANNTDGYDDPSVENPREEDDALATVNQVALQLKNTKENNGIVTSDYVSVKRMVLLQENILIGLNKDADQKKLVRGEFNDLAQLYKMAEVDKDAYVANIPVHLNVQFQSGIDLKPLIEGYTNFTYTNTGVDLKFNQELLTTFGFEPTYTYTVESYDLAEVDQTKYIDSESLKNGVIKFDQANTAAIGRNPVIRVNMSLDGGKTIIMTKLLKINVLKELQTDETFIIDDLENFTASCKNIEQYIDFDQIFNHCLYSKDQFVEAYRGNDKWSLFKFNEKTSKWDNITTLVDADNSFVVLGAEDHSTILGTALDRNNRATIQMANTMKEGRYKLQLYFEANNTSVVYKTLTVEDEFIISQPTVYANINRTYWINNNAQFNVQAPNTGYTPDECIFDKNLNEFFVTDASNGKAVLNYTPERADYTCATAKFIFSTDASDKATVVDGNGKKATVIVTNDQITKGGEVIATIVDDRIVLTPSLATQELLNTGKFTINNVYLVVTLPNGELIAKDFNIDIVRPLNINPLASKAFTDAQDLGDEIDLDEILSMYDWRGASYVVTFPGDGVTPTTPENLGKFYDVKNISADNLPFVTTPIEGATNEYLLTNKEILTNLADDGQGNWVPNSSLTVDKASVTLPVGTNLTLKKSGDKWVLNYKTNMGTIISTYKMWIPVKVAYKWGFVIGQVEVEVNPVNN</sequence>
<dbReference type="OrthoDB" id="1099207at2"/>
<keyword evidence="1" id="KW-0175">Coiled coil</keyword>
<dbReference type="KEGG" id="buy:D8S85_14635"/>